<proteinExistence type="predicted"/>
<dbReference type="AlphaFoldDB" id="A0A0K2UNS5"/>
<sequence length="35" mass="4020">MTPPLLRQQQGATVQQPASRIRRKYIDINKLISVV</sequence>
<name>A0A0K2UNS5_LEPSM</name>
<reference evidence="1" key="1">
    <citation type="submission" date="2014-05" db="EMBL/GenBank/DDBJ databases">
        <authorList>
            <person name="Chronopoulou M."/>
        </authorList>
    </citation>
    <scope>NUCLEOTIDE SEQUENCE</scope>
    <source>
        <tissue evidence="1">Whole organism</tissue>
    </source>
</reference>
<organism evidence="1">
    <name type="scientific">Lepeophtheirus salmonis</name>
    <name type="common">Salmon louse</name>
    <name type="synonym">Caligus salmonis</name>
    <dbReference type="NCBI Taxonomy" id="72036"/>
    <lineage>
        <taxon>Eukaryota</taxon>
        <taxon>Metazoa</taxon>
        <taxon>Ecdysozoa</taxon>
        <taxon>Arthropoda</taxon>
        <taxon>Crustacea</taxon>
        <taxon>Multicrustacea</taxon>
        <taxon>Hexanauplia</taxon>
        <taxon>Copepoda</taxon>
        <taxon>Siphonostomatoida</taxon>
        <taxon>Caligidae</taxon>
        <taxon>Lepeophtheirus</taxon>
    </lineage>
</organism>
<evidence type="ECO:0000313" key="1">
    <source>
        <dbReference type="EMBL" id="CDW39547.1"/>
    </source>
</evidence>
<protein>
    <submittedName>
        <fullName evidence="1">Uncharacterized protein</fullName>
    </submittedName>
</protein>
<accession>A0A0K2UNS5</accession>
<dbReference type="EMBL" id="HACA01022186">
    <property type="protein sequence ID" value="CDW39547.1"/>
    <property type="molecule type" value="Transcribed_RNA"/>
</dbReference>